<name>A0A453NJH2_AEGTS</name>
<dbReference type="Gene3D" id="3.50.50.60">
    <property type="entry name" value="FAD/NAD(P)-binding domain"/>
    <property type="match status" value="1"/>
</dbReference>
<organism evidence="7 8">
    <name type="scientific">Aegilops tauschii subsp. strangulata</name>
    <name type="common">Goatgrass</name>
    <dbReference type="NCBI Taxonomy" id="200361"/>
    <lineage>
        <taxon>Eukaryota</taxon>
        <taxon>Viridiplantae</taxon>
        <taxon>Streptophyta</taxon>
        <taxon>Embryophyta</taxon>
        <taxon>Tracheophyta</taxon>
        <taxon>Spermatophyta</taxon>
        <taxon>Magnoliopsida</taxon>
        <taxon>Liliopsida</taxon>
        <taxon>Poales</taxon>
        <taxon>Poaceae</taxon>
        <taxon>BOP clade</taxon>
        <taxon>Pooideae</taxon>
        <taxon>Triticodae</taxon>
        <taxon>Triticeae</taxon>
        <taxon>Triticinae</taxon>
        <taxon>Aegilops</taxon>
    </lineage>
</organism>
<dbReference type="Gramene" id="AET6Gv20387600.1">
    <property type="protein sequence ID" value="AET6Gv20387600.1"/>
    <property type="gene ID" value="AET6Gv20387600"/>
</dbReference>
<feature type="compositionally biased region" description="Basic and acidic residues" evidence="6">
    <location>
        <begin position="1"/>
        <end position="10"/>
    </location>
</feature>
<dbReference type="InterPro" id="IPR020946">
    <property type="entry name" value="Flavin_mOase-like"/>
</dbReference>
<sequence length="282" mass="31019">MRDRSRDGRARLSPRAAPGGPRRDGAGAERRRGRAVAVRPEGRRRRRPSRRRGAGEGARQLVRVPPRHQRPGEHGLHRLPLRAQGWPRRPPLPGPPRGAALPQGLLRRVRAHGGCPAQHACPARRHGGGTDAAVGGEVRTRGYGGGGEEVFDAVVVANGHYSQPRLPSIQGMEAWRGRQMHNHPYRLPEPFRGDMVVVVVGCGASDKDIAMEVRGHSYAVMMLSVMSLPGTKADCSSETISGNTTLRRLEITFEAILYNTLHKLIGRNCDKSVGFFYLRYKN</sequence>
<evidence type="ECO:0000256" key="3">
    <source>
        <dbReference type="ARBA" id="ARBA00022827"/>
    </source>
</evidence>
<dbReference type="Proteomes" id="UP000015105">
    <property type="component" value="Chromosome 6D"/>
</dbReference>
<dbReference type="InterPro" id="IPR036188">
    <property type="entry name" value="FAD/NAD-bd_sf"/>
</dbReference>
<reference evidence="7" key="5">
    <citation type="journal article" date="2021" name="G3 (Bethesda)">
        <title>Aegilops tauschii genome assembly Aet v5.0 features greater sequence contiguity and improved annotation.</title>
        <authorList>
            <person name="Wang L."/>
            <person name="Zhu T."/>
            <person name="Rodriguez J.C."/>
            <person name="Deal K.R."/>
            <person name="Dubcovsky J."/>
            <person name="McGuire P.E."/>
            <person name="Lux T."/>
            <person name="Spannagl M."/>
            <person name="Mayer K.F.X."/>
            <person name="Baldrich P."/>
            <person name="Meyers B.C."/>
            <person name="Huo N."/>
            <person name="Gu Y.Q."/>
            <person name="Zhou H."/>
            <person name="Devos K.M."/>
            <person name="Bennetzen J.L."/>
            <person name="Unver T."/>
            <person name="Budak H."/>
            <person name="Gulick P.J."/>
            <person name="Galiba G."/>
            <person name="Kalapos B."/>
            <person name="Nelson D.R."/>
            <person name="Li P."/>
            <person name="You F.M."/>
            <person name="Luo M.C."/>
            <person name="Dvorak J."/>
        </authorList>
    </citation>
    <scope>NUCLEOTIDE SEQUENCE [LARGE SCALE GENOMIC DNA]</scope>
    <source>
        <strain evidence="7">cv. AL8/78</strain>
    </source>
</reference>
<reference evidence="8" key="1">
    <citation type="journal article" date="2014" name="Science">
        <title>Ancient hybridizations among the ancestral genomes of bread wheat.</title>
        <authorList>
            <consortium name="International Wheat Genome Sequencing Consortium,"/>
            <person name="Marcussen T."/>
            <person name="Sandve S.R."/>
            <person name="Heier L."/>
            <person name="Spannagl M."/>
            <person name="Pfeifer M."/>
            <person name="Jakobsen K.S."/>
            <person name="Wulff B.B."/>
            <person name="Steuernagel B."/>
            <person name="Mayer K.F."/>
            <person name="Olsen O.A."/>
        </authorList>
    </citation>
    <scope>NUCLEOTIDE SEQUENCE [LARGE SCALE GENOMIC DNA]</scope>
    <source>
        <strain evidence="8">cv. AL8/78</strain>
    </source>
</reference>
<dbReference type="STRING" id="200361.A0A453NJH2"/>
<dbReference type="SUPFAM" id="SSF51905">
    <property type="entry name" value="FAD/NAD(P)-binding domain"/>
    <property type="match status" value="1"/>
</dbReference>
<dbReference type="GO" id="GO:0050661">
    <property type="term" value="F:NADP binding"/>
    <property type="evidence" value="ECO:0007669"/>
    <property type="project" value="InterPro"/>
</dbReference>
<dbReference type="PANTHER" id="PTHR23023">
    <property type="entry name" value="DIMETHYLANILINE MONOOXYGENASE"/>
    <property type="match status" value="1"/>
</dbReference>
<feature type="compositionally biased region" description="Low complexity" evidence="6">
    <location>
        <begin position="11"/>
        <end position="20"/>
    </location>
</feature>
<feature type="compositionally biased region" description="Basic and acidic residues" evidence="6">
    <location>
        <begin position="21"/>
        <end position="30"/>
    </location>
</feature>
<evidence type="ECO:0000256" key="6">
    <source>
        <dbReference type="SAM" id="MobiDB-lite"/>
    </source>
</evidence>
<evidence type="ECO:0000313" key="8">
    <source>
        <dbReference type="Proteomes" id="UP000015105"/>
    </source>
</evidence>
<dbReference type="GO" id="GO:0050660">
    <property type="term" value="F:flavin adenine dinucleotide binding"/>
    <property type="evidence" value="ECO:0007669"/>
    <property type="project" value="InterPro"/>
</dbReference>
<dbReference type="AlphaFoldDB" id="A0A453NJH2"/>
<keyword evidence="8" id="KW-1185">Reference proteome</keyword>
<keyword evidence="4 5" id="KW-0560">Oxidoreductase</keyword>
<keyword evidence="2 5" id="KW-0285">Flavoprotein</keyword>
<evidence type="ECO:0000256" key="2">
    <source>
        <dbReference type="ARBA" id="ARBA00022630"/>
    </source>
</evidence>
<dbReference type="InterPro" id="IPR050346">
    <property type="entry name" value="FMO-like"/>
</dbReference>
<evidence type="ECO:0000256" key="5">
    <source>
        <dbReference type="RuleBase" id="RU361177"/>
    </source>
</evidence>
<keyword evidence="3 5" id="KW-0274">FAD</keyword>
<feature type="compositionally biased region" description="Basic residues" evidence="6">
    <location>
        <begin position="42"/>
        <end position="52"/>
    </location>
</feature>
<protein>
    <recommendedName>
        <fullName evidence="5">Flavin-containing monooxygenase</fullName>
        <ecNumber evidence="5">1.-.-.-</ecNumber>
    </recommendedName>
</protein>
<feature type="region of interest" description="Disordered" evidence="6">
    <location>
        <begin position="1"/>
        <end position="95"/>
    </location>
</feature>
<accession>A0A453NJH2</accession>
<keyword evidence="5" id="KW-0503">Monooxygenase</keyword>
<comment type="similarity">
    <text evidence="1 5">Belongs to the FMO family.</text>
</comment>
<dbReference type="EnsemblPlants" id="AET6Gv20387600.1">
    <property type="protein sequence ID" value="AET6Gv20387600.1"/>
    <property type="gene ID" value="AET6Gv20387600"/>
</dbReference>
<reference evidence="7" key="4">
    <citation type="submission" date="2019-03" db="UniProtKB">
        <authorList>
            <consortium name="EnsemblPlants"/>
        </authorList>
    </citation>
    <scope>IDENTIFICATION</scope>
</reference>
<dbReference type="Pfam" id="PF00743">
    <property type="entry name" value="FMO-like"/>
    <property type="match status" value="1"/>
</dbReference>
<evidence type="ECO:0000256" key="4">
    <source>
        <dbReference type="ARBA" id="ARBA00023002"/>
    </source>
</evidence>
<reference evidence="8" key="2">
    <citation type="journal article" date="2017" name="Nat. Plants">
        <title>The Aegilops tauschii genome reveals multiple impacts of transposons.</title>
        <authorList>
            <person name="Zhao G."/>
            <person name="Zou C."/>
            <person name="Li K."/>
            <person name="Wang K."/>
            <person name="Li T."/>
            <person name="Gao L."/>
            <person name="Zhang X."/>
            <person name="Wang H."/>
            <person name="Yang Z."/>
            <person name="Liu X."/>
            <person name="Jiang W."/>
            <person name="Mao L."/>
            <person name="Kong X."/>
            <person name="Jiao Y."/>
            <person name="Jia J."/>
        </authorList>
    </citation>
    <scope>NUCLEOTIDE SEQUENCE [LARGE SCALE GENOMIC DNA]</scope>
    <source>
        <strain evidence="8">cv. AL8/78</strain>
    </source>
</reference>
<evidence type="ECO:0000313" key="7">
    <source>
        <dbReference type="EnsemblPlants" id="AET6Gv20387600.1"/>
    </source>
</evidence>
<comment type="cofactor">
    <cofactor evidence="5">
        <name>FAD</name>
        <dbReference type="ChEBI" id="CHEBI:57692"/>
    </cofactor>
</comment>
<evidence type="ECO:0000256" key="1">
    <source>
        <dbReference type="ARBA" id="ARBA00009183"/>
    </source>
</evidence>
<dbReference type="GO" id="GO:0004499">
    <property type="term" value="F:N,N-dimethylaniline monooxygenase activity"/>
    <property type="evidence" value="ECO:0007669"/>
    <property type="project" value="InterPro"/>
</dbReference>
<reference evidence="7" key="3">
    <citation type="journal article" date="2017" name="Nature">
        <title>Genome sequence of the progenitor of the wheat D genome Aegilops tauschii.</title>
        <authorList>
            <person name="Luo M.C."/>
            <person name="Gu Y.Q."/>
            <person name="Puiu D."/>
            <person name="Wang H."/>
            <person name="Twardziok S.O."/>
            <person name="Deal K.R."/>
            <person name="Huo N."/>
            <person name="Zhu T."/>
            <person name="Wang L."/>
            <person name="Wang Y."/>
            <person name="McGuire P.E."/>
            <person name="Liu S."/>
            <person name="Long H."/>
            <person name="Ramasamy R.K."/>
            <person name="Rodriguez J.C."/>
            <person name="Van S.L."/>
            <person name="Yuan L."/>
            <person name="Wang Z."/>
            <person name="Xia Z."/>
            <person name="Xiao L."/>
            <person name="Anderson O.D."/>
            <person name="Ouyang S."/>
            <person name="Liang Y."/>
            <person name="Zimin A.V."/>
            <person name="Pertea G."/>
            <person name="Qi P."/>
            <person name="Bennetzen J.L."/>
            <person name="Dai X."/>
            <person name="Dawson M.W."/>
            <person name="Muller H.G."/>
            <person name="Kugler K."/>
            <person name="Rivarola-Duarte L."/>
            <person name="Spannagl M."/>
            <person name="Mayer K.F.X."/>
            <person name="Lu F.H."/>
            <person name="Bevan M.W."/>
            <person name="Leroy P."/>
            <person name="Li P."/>
            <person name="You F.M."/>
            <person name="Sun Q."/>
            <person name="Liu Z."/>
            <person name="Lyons E."/>
            <person name="Wicker T."/>
            <person name="Salzberg S.L."/>
            <person name="Devos K.M."/>
            <person name="Dvorak J."/>
        </authorList>
    </citation>
    <scope>NUCLEOTIDE SEQUENCE [LARGE SCALE GENOMIC DNA]</scope>
    <source>
        <strain evidence="7">cv. AL8/78</strain>
    </source>
</reference>
<proteinExistence type="inferred from homology"/>
<dbReference type="EC" id="1.-.-.-" evidence="5"/>